<dbReference type="PIRSF" id="PIRSF016838">
    <property type="entry name" value="PafC"/>
    <property type="match status" value="1"/>
</dbReference>
<dbReference type="Pfam" id="PF13280">
    <property type="entry name" value="WYL"/>
    <property type="match status" value="1"/>
</dbReference>
<dbReference type="PANTHER" id="PTHR34580:SF1">
    <property type="entry name" value="PROTEIN PAFC"/>
    <property type="match status" value="1"/>
</dbReference>
<dbReference type="AlphaFoldDB" id="F2R5L6"/>
<dbReference type="eggNOG" id="COG2378">
    <property type="taxonomic scope" value="Bacteria"/>
</dbReference>
<evidence type="ECO:0000313" key="6">
    <source>
        <dbReference type="Proteomes" id="UP000006854"/>
    </source>
</evidence>
<evidence type="ECO:0000259" key="4">
    <source>
        <dbReference type="PROSITE" id="PS51000"/>
    </source>
</evidence>
<protein>
    <submittedName>
        <fullName evidence="5">Putative transcriptional regulator</fullName>
    </submittedName>
</protein>
<keyword evidence="2" id="KW-0804">Transcription</keyword>
<dbReference type="InterPro" id="IPR026881">
    <property type="entry name" value="WYL_dom"/>
</dbReference>
<dbReference type="InterPro" id="IPR001034">
    <property type="entry name" value="DeoR_HTH"/>
</dbReference>
<keyword evidence="1" id="KW-0805">Transcription regulation</keyword>
<dbReference type="STRING" id="953739.SVEN_0240"/>
<dbReference type="Gene3D" id="1.10.10.10">
    <property type="entry name" value="Winged helix-like DNA-binding domain superfamily/Winged helix DNA-binding domain"/>
    <property type="match status" value="1"/>
</dbReference>
<gene>
    <name evidence="5" type="ordered locus">SVEN_0240</name>
</gene>
<dbReference type="InterPro" id="IPR051534">
    <property type="entry name" value="CBASS_pafABC_assoc_protein"/>
</dbReference>
<proteinExistence type="predicted"/>
<dbReference type="Pfam" id="PF08279">
    <property type="entry name" value="HTH_11"/>
    <property type="match status" value="1"/>
</dbReference>
<dbReference type="EMBL" id="FR845719">
    <property type="protein sequence ID" value="CCA53527.1"/>
    <property type="molecule type" value="Genomic_DNA"/>
</dbReference>
<feature type="region of interest" description="Disordered" evidence="3">
    <location>
        <begin position="348"/>
        <end position="375"/>
    </location>
</feature>
<dbReference type="GO" id="GO:0003700">
    <property type="term" value="F:DNA-binding transcription factor activity"/>
    <property type="evidence" value="ECO:0007669"/>
    <property type="project" value="InterPro"/>
</dbReference>
<dbReference type="InterPro" id="IPR036388">
    <property type="entry name" value="WH-like_DNA-bd_sf"/>
</dbReference>
<dbReference type="InterPro" id="IPR028349">
    <property type="entry name" value="PafC-like"/>
</dbReference>
<dbReference type="InterPro" id="IPR036390">
    <property type="entry name" value="WH_DNA-bd_sf"/>
</dbReference>
<dbReference type="PROSITE" id="PS51000">
    <property type="entry name" value="HTH_DEOR_2"/>
    <property type="match status" value="1"/>
</dbReference>
<dbReference type="KEGG" id="sve:SVEN_0240"/>
<keyword evidence="6" id="KW-1185">Reference proteome</keyword>
<evidence type="ECO:0000256" key="2">
    <source>
        <dbReference type="ARBA" id="ARBA00023163"/>
    </source>
</evidence>
<feature type="domain" description="HTH deoR-type" evidence="4">
    <location>
        <begin position="21"/>
        <end position="76"/>
    </location>
</feature>
<dbReference type="Pfam" id="PF25583">
    <property type="entry name" value="WCX"/>
    <property type="match status" value="1"/>
</dbReference>
<organism evidence="5 6">
    <name type="scientific">Streptomyces venezuelae (strain ATCC 10712 / CBS 650.69 / DSM 40230 / JCM 4526 / NBRC 13096 / PD 04745)</name>
    <dbReference type="NCBI Taxonomy" id="953739"/>
    <lineage>
        <taxon>Bacteria</taxon>
        <taxon>Bacillati</taxon>
        <taxon>Actinomycetota</taxon>
        <taxon>Actinomycetes</taxon>
        <taxon>Kitasatosporales</taxon>
        <taxon>Streptomycetaceae</taxon>
        <taxon>Streptomyces</taxon>
    </lineage>
</organism>
<dbReference type="Proteomes" id="UP000006854">
    <property type="component" value="Chromosome"/>
</dbReference>
<dbReference type="HOGENOM" id="CLU_041141_5_0_11"/>
<name>F2R5L6_STRVP</name>
<dbReference type="InterPro" id="IPR057727">
    <property type="entry name" value="WCX_dom"/>
</dbReference>
<dbReference type="PANTHER" id="PTHR34580">
    <property type="match status" value="1"/>
</dbReference>
<evidence type="ECO:0000256" key="3">
    <source>
        <dbReference type="SAM" id="MobiDB-lite"/>
    </source>
</evidence>
<evidence type="ECO:0000256" key="1">
    <source>
        <dbReference type="ARBA" id="ARBA00023015"/>
    </source>
</evidence>
<accession>F2R5L6</accession>
<reference evidence="5 6" key="1">
    <citation type="journal article" date="2011" name="BMC Genomics">
        <title>Genome-wide analysis of the role of GlnR in Streptomyces venezuelae provides new insights into global nitrogen regulation in actinomycetes.</title>
        <authorList>
            <person name="Pullan S.T."/>
            <person name="Bibb M.J."/>
            <person name="Merrick M."/>
        </authorList>
    </citation>
    <scope>NUCLEOTIDE SEQUENCE [LARGE SCALE GENOMIC DNA]</scope>
    <source>
        <strain evidence="5">ATCC 10712</strain>
    </source>
</reference>
<evidence type="ECO:0000313" key="5">
    <source>
        <dbReference type="EMBL" id="CCA53527.1"/>
    </source>
</evidence>
<dbReference type="InterPro" id="IPR013196">
    <property type="entry name" value="HTH_11"/>
</dbReference>
<dbReference type="PROSITE" id="PS52050">
    <property type="entry name" value="WYL"/>
    <property type="match status" value="1"/>
</dbReference>
<dbReference type="SUPFAM" id="SSF46785">
    <property type="entry name" value="Winged helix' DNA-binding domain"/>
    <property type="match status" value="1"/>
</dbReference>
<sequence>MTARRGSAAARAWTWKDRLMRAARLLSLVLLLQNRGRLTADELAAELGVSARTVYRDIDSLSSAGVPVYGDAGHRGGYQLLGGYRTQLTGLHAEEAESLFLAGLPGAAADLGLGEVLAAAQLKLTAALPTPLRDRAGRIRERFHLDALGWYREQDSPPALVALADAVWNQRRIQVRYRRWAEPQEVERLLDPYGLVLKAGVWYLVAAVDGTVRTYRVSSILGLTVTETGFDRPEGFDLTAHWRDYLTAYDARRLRLQASVRIAPALLAALPDHLDAALVRAVETSAAPPDGDGWVTATIPLESVGLAVPTLLSLGSDIEVLAPAELRRRIAETAAAVLDRYRPVDASGRAEAGDLSSSPAERVAASARQASTAKP</sequence>